<organism evidence="1 2">
    <name type="scientific">Xanthobacter aminoxidans</name>
    <dbReference type="NCBI Taxonomy" id="186280"/>
    <lineage>
        <taxon>Bacteria</taxon>
        <taxon>Pseudomonadati</taxon>
        <taxon>Pseudomonadota</taxon>
        <taxon>Alphaproteobacteria</taxon>
        <taxon>Hyphomicrobiales</taxon>
        <taxon>Xanthobacteraceae</taxon>
        <taxon>Xanthobacter</taxon>
    </lineage>
</organism>
<evidence type="ECO:0000313" key="1">
    <source>
        <dbReference type="EMBL" id="MFG1255474.1"/>
    </source>
</evidence>
<keyword evidence="2" id="KW-1185">Reference proteome</keyword>
<protein>
    <submittedName>
        <fullName evidence="1">Uncharacterized protein</fullName>
    </submittedName>
</protein>
<reference evidence="1 2" key="1">
    <citation type="submission" date="2024-02" db="EMBL/GenBank/DDBJ databases">
        <title>Expansion and revision of Xanthobacter and proposal of Roseixanthobacter gen. nov.</title>
        <authorList>
            <person name="Soltysiak M.P.M."/>
            <person name="Jalihal A."/>
            <person name="Ory A."/>
            <person name="Chrisophersen C."/>
            <person name="Lee A.D."/>
            <person name="Boulton J."/>
            <person name="Springer M."/>
        </authorList>
    </citation>
    <scope>NUCLEOTIDE SEQUENCE [LARGE SCALE GENOMIC DNA]</scope>
    <source>
        <strain evidence="1 2">CB5</strain>
    </source>
</reference>
<proteinExistence type="predicted"/>
<dbReference type="RefSeq" id="WP_394010377.1">
    <property type="nucleotide sequence ID" value="NZ_JBAFUR010000011.1"/>
</dbReference>
<name>A0ABW6ZNQ0_9HYPH</name>
<evidence type="ECO:0000313" key="2">
    <source>
        <dbReference type="Proteomes" id="UP001604043"/>
    </source>
</evidence>
<gene>
    <name evidence="1" type="ORF">V5F30_24900</name>
</gene>
<dbReference type="EMBL" id="JBAFUR010000011">
    <property type="protein sequence ID" value="MFG1255474.1"/>
    <property type="molecule type" value="Genomic_DNA"/>
</dbReference>
<comment type="caution">
    <text evidence="1">The sequence shown here is derived from an EMBL/GenBank/DDBJ whole genome shotgun (WGS) entry which is preliminary data.</text>
</comment>
<dbReference type="Proteomes" id="UP001604043">
    <property type="component" value="Unassembled WGS sequence"/>
</dbReference>
<sequence length="140" mass="15569">MTAKSSSQIDEPARGRLVFRGGCCSRCSGELEWTQWAGTLQCSTCRTGTIPGPGVAIRVRCCVPFCERTRGDRKNEPPLGPGTEWICGEHWQRVPRRLKLIRSRLKRRSTGPGWTDTDKLISARAWLRCKRAAIEAAAGL</sequence>
<accession>A0ABW6ZNQ0</accession>